<keyword evidence="5" id="KW-1185">Reference proteome</keyword>
<feature type="compositionally biased region" description="Gly residues" evidence="1">
    <location>
        <begin position="175"/>
        <end position="190"/>
    </location>
</feature>
<evidence type="ECO:0008006" key="6">
    <source>
        <dbReference type="Google" id="ProtNLM"/>
    </source>
</evidence>
<feature type="chain" id="PRO_5012323601" description="Neocarzinostatin family protein" evidence="3">
    <location>
        <begin position="29"/>
        <end position="267"/>
    </location>
</feature>
<dbReference type="AlphaFoldDB" id="A0A1T4Z728"/>
<keyword evidence="2" id="KW-1133">Transmembrane helix</keyword>
<keyword evidence="3" id="KW-0732">Signal</keyword>
<feature type="compositionally biased region" description="Low complexity" evidence="1">
    <location>
        <begin position="28"/>
        <end position="41"/>
    </location>
</feature>
<feature type="signal peptide" evidence="3">
    <location>
        <begin position="1"/>
        <end position="28"/>
    </location>
</feature>
<evidence type="ECO:0000256" key="3">
    <source>
        <dbReference type="SAM" id="SignalP"/>
    </source>
</evidence>
<feature type="compositionally biased region" description="Low complexity" evidence="1">
    <location>
        <begin position="156"/>
        <end position="174"/>
    </location>
</feature>
<dbReference type="Proteomes" id="UP000191040">
    <property type="component" value="Chromosome I"/>
</dbReference>
<keyword evidence="2" id="KW-0812">Transmembrane</keyword>
<dbReference type="RefSeq" id="WP_078700606.1">
    <property type="nucleotide sequence ID" value="NZ_LT796768.1"/>
</dbReference>
<sequence length="267" mass="25598">MKHLAPARLLATAVIALVALGHGGPAAALPPGGADPDTPGTSASASPTRVAPGDRLSFTVTGFPAGETVFVKIDDGTQCDAAAVHGACVYHQQKIPSSGTVSGSFTVPGDLAPGAHWLRFLASEPILRDGQQVGVKGYTARGRSDFTVVAGSGSNAGAATGSGGSSASKGSASGAAGGATGTAAGAGGSTAGATPGEVVKVAPPTTAKPSATATTAAPTEAPVAAAPTEQTATSTSDSGFPWIGALGLVGIVALSFVGTRLTLSRRG</sequence>
<feature type="compositionally biased region" description="Low complexity" evidence="1">
    <location>
        <begin position="202"/>
        <end position="233"/>
    </location>
</feature>
<gene>
    <name evidence="4" type="ORF">SAMN06295964_2668</name>
</gene>
<dbReference type="OrthoDB" id="4401529at2"/>
<feature type="region of interest" description="Disordered" evidence="1">
    <location>
        <begin position="28"/>
        <end position="51"/>
    </location>
</feature>
<evidence type="ECO:0000256" key="2">
    <source>
        <dbReference type="SAM" id="Phobius"/>
    </source>
</evidence>
<accession>A0A1T4Z728</accession>
<evidence type="ECO:0000256" key="1">
    <source>
        <dbReference type="SAM" id="MobiDB-lite"/>
    </source>
</evidence>
<organism evidence="4 5">
    <name type="scientific">Aeromicrobium choanae</name>
    <dbReference type="NCBI Taxonomy" id="1736691"/>
    <lineage>
        <taxon>Bacteria</taxon>
        <taxon>Bacillati</taxon>
        <taxon>Actinomycetota</taxon>
        <taxon>Actinomycetes</taxon>
        <taxon>Propionibacteriales</taxon>
        <taxon>Nocardioidaceae</taxon>
        <taxon>Aeromicrobium</taxon>
    </lineage>
</organism>
<protein>
    <recommendedName>
        <fullName evidence="6">Neocarzinostatin family protein</fullName>
    </recommendedName>
</protein>
<proteinExistence type="predicted"/>
<feature type="region of interest" description="Disordered" evidence="1">
    <location>
        <begin position="156"/>
        <end position="237"/>
    </location>
</feature>
<dbReference type="STRING" id="1736691.SAMN06295964_2668"/>
<evidence type="ECO:0000313" key="4">
    <source>
        <dbReference type="EMBL" id="SKB09401.1"/>
    </source>
</evidence>
<dbReference type="EMBL" id="LT796768">
    <property type="protein sequence ID" value="SKB09401.1"/>
    <property type="molecule type" value="Genomic_DNA"/>
</dbReference>
<feature type="transmembrane region" description="Helical" evidence="2">
    <location>
        <begin position="240"/>
        <end position="263"/>
    </location>
</feature>
<keyword evidence="2" id="KW-0472">Membrane</keyword>
<reference evidence="5" key="1">
    <citation type="submission" date="2017-02" db="EMBL/GenBank/DDBJ databases">
        <authorList>
            <person name="Varghese N."/>
            <person name="Submissions S."/>
        </authorList>
    </citation>
    <scope>NUCLEOTIDE SEQUENCE [LARGE SCALE GENOMIC DNA]</scope>
    <source>
        <strain evidence="5">9H-4</strain>
    </source>
</reference>
<evidence type="ECO:0000313" key="5">
    <source>
        <dbReference type="Proteomes" id="UP000191040"/>
    </source>
</evidence>
<name>A0A1T4Z728_9ACTN</name>